<evidence type="ECO:0000313" key="1">
    <source>
        <dbReference type="EMBL" id="MET1255010.1"/>
    </source>
</evidence>
<comment type="caution">
    <text evidence="1">The sequence shown here is derived from an EMBL/GenBank/DDBJ whole genome shotgun (WGS) entry which is preliminary data.</text>
</comment>
<evidence type="ECO:0000313" key="2">
    <source>
        <dbReference type="Proteomes" id="UP001548189"/>
    </source>
</evidence>
<sequence length="172" mass="19097">MTHRNILVIVLRLAAVFLAIRVLENFPQQFIGFLNLGDEYRTPSYLILAVIMPNAISLLLAALLWLFPDKLIATIIPDATKNKSDPEYFENLNSALISAVGVYIIAFGLADLIYFFALKKEMISQFGEGIVLQPTDHAAFVATLAEVVIGVLLIIGNKGVTQVIYKIRYKNV</sequence>
<organism evidence="1 2">
    <name type="scientific">Aliikangiella maris</name>
    <dbReference type="NCBI Taxonomy" id="3162458"/>
    <lineage>
        <taxon>Bacteria</taxon>
        <taxon>Pseudomonadati</taxon>
        <taxon>Pseudomonadota</taxon>
        <taxon>Gammaproteobacteria</taxon>
        <taxon>Oceanospirillales</taxon>
        <taxon>Pleioneaceae</taxon>
        <taxon>Aliikangiella</taxon>
    </lineage>
</organism>
<name>A0ABV2BSV5_9GAMM</name>
<dbReference type="EMBL" id="JBEVCJ010000006">
    <property type="protein sequence ID" value="MET1255010.1"/>
    <property type="molecule type" value="Genomic_DNA"/>
</dbReference>
<proteinExistence type="predicted"/>
<protein>
    <submittedName>
        <fullName evidence="1">Uncharacterized protein</fullName>
    </submittedName>
</protein>
<reference evidence="1 2" key="1">
    <citation type="submission" date="2024-06" db="EMBL/GenBank/DDBJ databases">
        <authorList>
            <person name="Li F."/>
        </authorList>
    </citation>
    <scope>NUCLEOTIDE SEQUENCE [LARGE SCALE GENOMIC DNA]</scope>
    <source>
        <strain evidence="1 2">GXAS 311</strain>
    </source>
</reference>
<dbReference type="Proteomes" id="UP001548189">
    <property type="component" value="Unassembled WGS sequence"/>
</dbReference>
<accession>A0ABV2BSV5</accession>
<keyword evidence="2" id="KW-1185">Reference proteome</keyword>
<gene>
    <name evidence="1" type="ORF">ABVT43_07735</name>
</gene>